<evidence type="ECO:0000256" key="1">
    <source>
        <dbReference type="SAM" id="SignalP"/>
    </source>
</evidence>
<dbReference type="EMBL" id="FPKV01000003">
    <property type="protein sequence ID" value="SFZ93337.1"/>
    <property type="molecule type" value="Genomic_DNA"/>
</dbReference>
<dbReference type="RefSeq" id="WP_072402725.1">
    <property type="nucleotide sequence ID" value="NZ_FPKV01000003.1"/>
</dbReference>
<evidence type="ECO:0000313" key="2">
    <source>
        <dbReference type="EMBL" id="SFZ93337.1"/>
    </source>
</evidence>
<reference evidence="2 3" key="1">
    <citation type="submission" date="2016-10" db="EMBL/GenBank/DDBJ databases">
        <authorList>
            <person name="de Groot N.N."/>
        </authorList>
    </citation>
    <scope>NUCLEOTIDE SEQUENCE [LARGE SCALE GENOMIC DNA]</scope>
    <source>
        <strain evidence="2 3">DSM 18180</strain>
    </source>
</reference>
<organism evidence="2 3">
    <name type="scientific">Flaviramulus basaltis</name>
    <dbReference type="NCBI Taxonomy" id="369401"/>
    <lineage>
        <taxon>Bacteria</taxon>
        <taxon>Pseudomonadati</taxon>
        <taxon>Bacteroidota</taxon>
        <taxon>Flavobacteriia</taxon>
        <taxon>Flavobacteriales</taxon>
        <taxon>Flavobacteriaceae</taxon>
        <taxon>Flaviramulus</taxon>
    </lineage>
</organism>
<feature type="signal peptide" evidence="1">
    <location>
        <begin position="1"/>
        <end position="24"/>
    </location>
</feature>
<dbReference type="PROSITE" id="PS51257">
    <property type="entry name" value="PROKAR_LIPOPROTEIN"/>
    <property type="match status" value="1"/>
</dbReference>
<keyword evidence="3" id="KW-1185">Reference proteome</keyword>
<feature type="chain" id="PRO_5013221931" evidence="1">
    <location>
        <begin position="25"/>
        <end position="225"/>
    </location>
</feature>
<dbReference type="OrthoDB" id="1138655at2"/>
<gene>
    <name evidence="2" type="ORF">SAMN05428642_10375</name>
</gene>
<proteinExistence type="predicted"/>
<sequence length="225" mass="25875">MKIKMNLKITLITFLLAFTFFGCKKENTFTDYKYADKPAFLTCDGVNVKLYQEALYSFEDDILNFYSKNNAKATLVSSYSQLMRNSIYGRIKYEDIISAHTLKVFEALKNEVNLWDANNTKSHLNYNSKVVKCISNNMQDKNLQTTFNALVTTNSMSPKLFGTPLMTKYRTALNDKHLATYIALDLYYAKLFDIDFSKVNLDKPDEANLDFNVIPQKSNTNTEAK</sequence>
<dbReference type="Proteomes" id="UP000182544">
    <property type="component" value="Unassembled WGS sequence"/>
</dbReference>
<evidence type="ECO:0000313" key="3">
    <source>
        <dbReference type="Proteomes" id="UP000182544"/>
    </source>
</evidence>
<accession>A0A1K2ILL7</accession>
<dbReference type="AlphaFoldDB" id="A0A1K2ILL7"/>
<protein>
    <submittedName>
        <fullName evidence="2">Uncharacterized protein</fullName>
    </submittedName>
</protein>
<keyword evidence="1" id="KW-0732">Signal</keyword>
<dbReference type="STRING" id="369401.SAMN05428642_10375"/>
<name>A0A1K2ILL7_9FLAO</name>